<organism evidence="2 3">
    <name type="scientific">Caerostris extrusa</name>
    <name type="common">Bark spider</name>
    <name type="synonym">Caerostris bankana</name>
    <dbReference type="NCBI Taxonomy" id="172846"/>
    <lineage>
        <taxon>Eukaryota</taxon>
        <taxon>Metazoa</taxon>
        <taxon>Ecdysozoa</taxon>
        <taxon>Arthropoda</taxon>
        <taxon>Chelicerata</taxon>
        <taxon>Arachnida</taxon>
        <taxon>Araneae</taxon>
        <taxon>Araneomorphae</taxon>
        <taxon>Entelegynae</taxon>
        <taxon>Araneoidea</taxon>
        <taxon>Araneidae</taxon>
        <taxon>Caerostris</taxon>
    </lineage>
</organism>
<dbReference type="Proteomes" id="UP001054945">
    <property type="component" value="Unassembled WGS sequence"/>
</dbReference>
<feature type="transmembrane region" description="Helical" evidence="1">
    <location>
        <begin position="63"/>
        <end position="80"/>
    </location>
</feature>
<accession>A0AAV4UTB9</accession>
<gene>
    <name evidence="2" type="ORF">CEXT_507121</name>
</gene>
<keyword evidence="1" id="KW-0812">Transmembrane</keyword>
<name>A0AAV4UTB9_CAEEX</name>
<proteinExistence type="predicted"/>
<protein>
    <submittedName>
        <fullName evidence="2">Uncharacterized protein</fullName>
    </submittedName>
</protein>
<dbReference type="EMBL" id="BPLR01013353">
    <property type="protein sequence ID" value="GIY60645.1"/>
    <property type="molecule type" value="Genomic_DNA"/>
</dbReference>
<dbReference type="AlphaFoldDB" id="A0AAV4UTB9"/>
<evidence type="ECO:0000313" key="3">
    <source>
        <dbReference type="Proteomes" id="UP001054945"/>
    </source>
</evidence>
<comment type="caution">
    <text evidence="2">The sequence shown here is derived from an EMBL/GenBank/DDBJ whole genome shotgun (WGS) entry which is preliminary data.</text>
</comment>
<evidence type="ECO:0000313" key="2">
    <source>
        <dbReference type="EMBL" id="GIY60645.1"/>
    </source>
</evidence>
<evidence type="ECO:0000256" key="1">
    <source>
        <dbReference type="SAM" id="Phobius"/>
    </source>
</evidence>
<sequence>MISFGGAATRIVSMKTRNWRKFGFFGNCHIPGFPTFKEDTRFPQMGYFIEETSLFQASYSTPSCFLIYFFYLDLCVISLAAKLPPVLIQMISFGGAAVRIVSMKTWKWRKFGFFGNCHRPGYSHLKRKSDSRKWVVIELIQKF</sequence>
<keyword evidence="3" id="KW-1185">Reference proteome</keyword>
<reference evidence="2 3" key="1">
    <citation type="submission" date="2021-06" db="EMBL/GenBank/DDBJ databases">
        <title>Caerostris extrusa draft genome.</title>
        <authorList>
            <person name="Kono N."/>
            <person name="Arakawa K."/>
        </authorList>
    </citation>
    <scope>NUCLEOTIDE SEQUENCE [LARGE SCALE GENOMIC DNA]</scope>
</reference>
<feature type="transmembrane region" description="Helical" evidence="1">
    <location>
        <begin position="86"/>
        <end position="102"/>
    </location>
</feature>
<keyword evidence="1" id="KW-0472">Membrane</keyword>
<keyword evidence="1" id="KW-1133">Transmembrane helix</keyword>